<evidence type="ECO:0000256" key="8">
    <source>
        <dbReference type="NCBIfam" id="TIGR03303"/>
    </source>
</evidence>
<name>A0ABM8FJS2_9BACT</name>
<evidence type="ECO:0000256" key="2">
    <source>
        <dbReference type="ARBA" id="ARBA00022452"/>
    </source>
</evidence>
<evidence type="ECO:0000256" key="6">
    <source>
        <dbReference type="ARBA" id="ARBA00023136"/>
    </source>
</evidence>
<keyword evidence="3" id="KW-0812">Transmembrane</keyword>
<sequence>MKRIVSAILLMAVLASAQQIKAIKFDGLIHLSSDIAKEIIGIHPGEPIDIEKVDEAIKRLFAQGYFKDIWVTEERGVLTFHFKEKPVISQISFVGYGENKKEELLSQLGLKKGDIYDEGKIEKAEAALRGMIEAEGYFDTVVETEVTPLENGSVKVEFLINKGENIIIKKLNLCGAEHFDQSEIESVMANREREFMGWMWGLNDGKVKIDQLKYEAPRIRDFYMRHGYLDAKVENPLLRVDFNQYRAILDFKIEEGSVYRVKDVEIDLLDPVIDVDLLKEDLRVDPGEVFNIDDLRKDMENIKEKIANLGYAYVRVIPDFKKDEQAHTAIVQYKIFPGKKVYIRDVIIAGNTRTLDRVVRREVFLAPGDTYNLTDLKDSKAALMRTGYFENVIIDERRVSEDKMDLVVNVKETQTGNIMLGGGYGSYDGFIINASINDRNVFGSGLSMGLSVDFSRYRSNFNFNITNPRIFDSDYSTGFNIYNSEYESYDYTEKRKGGSVTVGRQIARYWHAGLMYQYFDTQLTGMNTDYPDYDLYNDTTFATSAITPSLRFNNTDDYYLPRHGMIFGISAEYAGIGGDAKYNKNYMNFSIFHGMDDYLNYDLILRYKARLGAIPWDEKLPINEKFFMGGIRTVRGYQSGSISAKDDNGYLLGGKYTFSNSVEASIPLVEAAKMRLAFFFDYGMIGEDSFTEEKRAGTGAVIEWFSPMGPISLIFARPLMEKEGDQTSSFEFTMGTQF</sequence>
<dbReference type="EMBL" id="AP027370">
    <property type="protein sequence ID" value="BDY12562.1"/>
    <property type="molecule type" value="Genomic_DNA"/>
</dbReference>
<accession>A0ABM8FJS2</accession>
<organism evidence="11 12">
    <name type="scientific">Hydrogenimonas cancrithermarum</name>
    <dbReference type="NCBI Taxonomy" id="2993563"/>
    <lineage>
        <taxon>Bacteria</taxon>
        <taxon>Pseudomonadati</taxon>
        <taxon>Campylobacterota</taxon>
        <taxon>Epsilonproteobacteria</taxon>
        <taxon>Campylobacterales</taxon>
        <taxon>Hydrogenimonadaceae</taxon>
        <taxon>Hydrogenimonas</taxon>
    </lineage>
</organism>
<feature type="domain" description="POTRA" evidence="10">
    <location>
        <begin position="259"/>
        <end position="338"/>
    </location>
</feature>
<comment type="subcellular location">
    <subcellularLocation>
        <location evidence="1">Membrane</location>
    </subcellularLocation>
</comment>
<dbReference type="PANTHER" id="PTHR12815">
    <property type="entry name" value="SORTING AND ASSEMBLY MACHINERY SAMM50 PROTEIN FAMILY MEMBER"/>
    <property type="match status" value="1"/>
</dbReference>
<gene>
    <name evidence="11" type="primary">bamA</name>
    <name evidence="11" type="ORF">HCR_08740</name>
</gene>
<dbReference type="HAMAP" id="MF_01430">
    <property type="entry name" value="OM_assembly_BamA"/>
    <property type="match status" value="1"/>
</dbReference>
<keyword evidence="4 9" id="KW-0732">Signal</keyword>
<evidence type="ECO:0000256" key="7">
    <source>
        <dbReference type="ARBA" id="ARBA00023237"/>
    </source>
</evidence>
<evidence type="ECO:0000256" key="3">
    <source>
        <dbReference type="ARBA" id="ARBA00022692"/>
    </source>
</evidence>
<dbReference type="PROSITE" id="PS51779">
    <property type="entry name" value="POTRA"/>
    <property type="match status" value="4"/>
</dbReference>
<dbReference type="RefSeq" id="WP_286337752.1">
    <property type="nucleotide sequence ID" value="NZ_AP027370.1"/>
</dbReference>
<dbReference type="InterPro" id="IPR000184">
    <property type="entry name" value="Bac_surfAg_D15"/>
</dbReference>
<dbReference type="Gene3D" id="2.40.160.50">
    <property type="entry name" value="membrane protein fhac: a member of the omp85/tpsb transporter family"/>
    <property type="match status" value="1"/>
</dbReference>
<evidence type="ECO:0000313" key="12">
    <source>
        <dbReference type="Proteomes" id="UP001321445"/>
    </source>
</evidence>
<dbReference type="PIRSF" id="PIRSF006076">
    <property type="entry name" value="OM_assembly_OMP85"/>
    <property type="match status" value="1"/>
</dbReference>
<dbReference type="Pfam" id="PF07244">
    <property type="entry name" value="POTRA"/>
    <property type="match status" value="5"/>
</dbReference>
<feature type="domain" description="POTRA" evidence="10">
    <location>
        <begin position="341"/>
        <end position="413"/>
    </location>
</feature>
<reference evidence="11 12" key="1">
    <citation type="submission" date="2023-03" db="EMBL/GenBank/DDBJ databases">
        <title>Description of Hydrogenimonas sp. ISO32.</title>
        <authorList>
            <person name="Mino S."/>
            <person name="Fukazawa S."/>
            <person name="Sawabe T."/>
        </authorList>
    </citation>
    <scope>NUCLEOTIDE SEQUENCE [LARGE SCALE GENOMIC DNA]</scope>
    <source>
        <strain evidence="11 12">ISO32</strain>
    </source>
</reference>
<evidence type="ECO:0000256" key="5">
    <source>
        <dbReference type="ARBA" id="ARBA00022737"/>
    </source>
</evidence>
<protein>
    <recommendedName>
        <fullName evidence="8">Outer membrane protein assembly factor BamA</fullName>
    </recommendedName>
</protein>
<dbReference type="Pfam" id="PF01103">
    <property type="entry name" value="Omp85"/>
    <property type="match status" value="1"/>
</dbReference>
<feature type="domain" description="POTRA" evidence="10">
    <location>
        <begin position="86"/>
        <end position="163"/>
    </location>
</feature>
<dbReference type="Gene3D" id="3.10.20.310">
    <property type="entry name" value="membrane protein fhac"/>
    <property type="match status" value="5"/>
</dbReference>
<dbReference type="NCBIfam" id="TIGR03303">
    <property type="entry name" value="OM_YaeT"/>
    <property type="match status" value="1"/>
</dbReference>
<dbReference type="Proteomes" id="UP001321445">
    <property type="component" value="Chromosome"/>
</dbReference>
<dbReference type="PANTHER" id="PTHR12815:SF23">
    <property type="entry name" value="OUTER MEMBRANE PROTEIN ASSEMBLY FACTOR BAMA"/>
    <property type="match status" value="1"/>
</dbReference>
<evidence type="ECO:0000259" key="10">
    <source>
        <dbReference type="PROSITE" id="PS51779"/>
    </source>
</evidence>
<dbReference type="InterPro" id="IPR010827">
    <property type="entry name" value="BamA/TamA_POTRA"/>
</dbReference>
<feature type="chain" id="PRO_5046293964" description="Outer membrane protein assembly factor BamA" evidence="9">
    <location>
        <begin position="18"/>
        <end position="738"/>
    </location>
</feature>
<keyword evidence="2" id="KW-1134">Transmembrane beta strand</keyword>
<evidence type="ECO:0000256" key="9">
    <source>
        <dbReference type="SAM" id="SignalP"/>
    </source>
</evidence>
<dbReference type="InterPro" id="IPR034746">
    <property type="entry name" value="POTRA"/>
</dbReference>
<dbReference type="InterPro" id="IPR039910">
    <property type="entry name" value="D15-like"/>
</dbReference>
<keyword evidence="7" id="KW-0998">Cell outer membrane</keyword>
<feature type="signal peptide" evidence="9">
    <location>
        <begin position="1"/>
        <end position="17"/>
    </location>
</feature>
<keyword evidence="5" id="KW-0677">Repeat</keyword>
<evidence type="ECO:0000256" key="4">
    <source>
        <dbReference type="ARBA" id="ARBA00022729"/>
    </source>
</evidence>
<keyword evidence="6" id="KW-0472">Membrane</keyword>
<dbReference type="InterPro" id="IPR023707">
    <property type="entry name" value="OM_assembly_BamA"/>
</dbReference>
<evidence type="ECO:0000256" key="1">
    <source>
        <dbReference type="ARBA" id="ARBA00004370"/>
    </source>
</evidence>
<proteinExistence type="inferred from homology"/>
<evidence type="ECO:0000313" key="11">
    <source>
        <dbReference type="EMBL" id="BDY12562.1"/>
    </source>
</evidence>
<feature type="domain" description="POTRA" evidence="10">
    <location>
        <begin position="18"/>
        <end position="85"/>
    </location>
</feature>
<keyword evidence="12" id="KW-1185">Reference proteome</keyword>